<dbReference type="OrthoDB" id="8243488at2"/>
<feature type="compositionally biased region" description="Polar residues" evidence="1">
    <location>
        <begin position="10"/>
        <end position="26"/>
    </location>
</feature>
<feature type="region of interest" description="Disordered" evidence="1">
    <location>
        <begin position="1"/>
        <end position="28"/>
    </location>
</feature>
<protein>
    <submittedName>
        <fullName evidence="2">Uncharacterized protein</fullName>
    </submittedName>
</protein>
<gene>
    <name evidence="2" type="ORF">SAMN05444171_0473</name>
</gene>
<dbReference type="Proteomes" id="UP000183208">
    <property type="component" value="Unassembled WGS sequence"/>
</dbReference>
<organism evidence="2 3">
    <name type="scientific">Bradyrhizobium lablabi</name>
    <dbReference type="NCBI Taxonomy" id="722472"/>
    <lineage>
        <taxon>Bacteria</taxon>
        <taxon>Pseudomonadati</taxon>
        <taxon>Pseudomonadota</taxon>
        <taxon>Alphaproteobacteria</taxon>
        <taxon>Hyphomicrobiales</taxon>
        <taxon>Nitrobacteraceae</taxon>
        <taxon>Bradyrhizobium</taxon>
    </lineage>
</organism>
<name>A0A1M7KTM9_9BRAD</name>
<dbReference type="EMBL" id="FNTI01000001">
    <property type="protein sequence ID" value="SEC02293.1"/>
    <property type="molecule type" value="Genomic_DNA"/>
</dbReference>
<evidence type="ECO:0000313" key="2">
    <source>
        <dbReference type="EMBL" id="SEC02293.1"/>
    </source>
</evidence>
<sequence>MRHALLVNPFNPNSGPRPTASPNTSQRDTRFAPVCARCQSDDLICHAIAQWSNRSQQWELANTFDQPVHCNSCDSQCTVAWQPLNWR</sequence>
<evidence type="ECO:0000313" key="3">
    <source>
        <dbReference type="Proteomes" id="UP000183208"/>
    </source>
</evidence>
<accession>A0A1M7KTM9</accession>
<dbReference type="RefSeq" id="WP_074815051.1">
    <property type="nucleotide sequence ID" value="NZ_FNTI01000001.1"/>
</dbReference>
<dbReference type="AlphaFoldDB" id="A0A1M7KTM9"/>
<proteinExistence type="predicted"/>
<evidence type="ECO:0000256" key="1">
    <source>
        <dbReference type="SAM" id="MobiDB-lite"/>
    </source>
</evidence>
<reference evidence="2 3" key="1">
    <citation type="submission" date="2016-10" db="EMBL/GenBank/DDBJ databases">
        <authorList>
            <person name="de Groot N.N."/>
        </authorList>
    </citation>
    <scope>NUCLEOTIDE SEQUENCE [LARGE SCALE GENOMIC DNA]</scope>
    <source>
        <strain evidence="2 3">GAS522</strain>
    </source>
</reference>